<feature type="region of interest" description="Disordered" evidence="6">
    <location>
        <begin position="1"/>
        <end position="26"/>
    </location>
</feature>
<dbReference type="EMBL" id="JAWSTH010000058">
    <property type="protein sequence ID" value="MDW5596546.1"/>
    <property type="molecule type" value="Genomic_DNA"/>
</dbReference>
<name>A0ABU4HTD5_9ACTN</name>
<keyword evidence="3 7" id="KW-0812">Transmembrane</keyword>
<gene>
    <name evidence="8" type="ORF">R7226_19520</name>
</gene>
<dbReference type="RefSeq" id="WP_318598979.1">
    <property type="nucleotide sequence ID" value="NZ_JAWSTH010000058.1"/>
</dbReference>
<keyword evidence="2" id="KW-1003">Cell membrane</keyword>
<feature type="transmembrane region" description="Helical" evidence="7">
    <location>
        <begin position="31"/>
        <end position="50"/>
    </location>
</feature>
<feature type="transmembrane region" description="Helical" evidence="7">
    <location>
        <begin position="308"/>
        <end position="325"/>
    </location>
</feature>
<evidence type="ECO:0000256" key="6">
    <source>
        <dbReference type="SAM" id="MobiDB-lite"/>
    </source>
</evidence>
<evidence type="ECO:0000256" key="5">
    <source>
        <dbReference type="ARBA" id="ARBA00023136"/>
    </source>
</evidence>
<feature type="transmembrane region" description="Helical" evidence="7">
    <location>
        <begin position="140"/>
        <end position="159"/>
    </location>
</feature>
<dbReference type="CDD" id="cd06579">
    <property type="entry name" value="TM_PBP1_transp_AraH_like"/>
    <property type="match status" value="1"/>
</dbReference>
<dbReference type="Proteomes" id="UP001284601">
    <property type="component" value="Unassembled WGS sequence"/>
</dbReference>
<evidence type="ECO:0000256" key="2">
    <source>
        <dbReference type="ARBA" id="ARBA00022475"/>
    </source>
</evidence>
<keyword evidence="4 7" id="KW-1133">Transmembrane helix</keyword>
<evidence type="ECO:0000256" key="3">
    <source>
        <dbReference type="ARBA" id="ARBA00022692"/>
    </source>
</evidence>
<evidence type="ECO:0000256" key="4">
    <source>
        <dbReference type="ARBA" id="ARBA00022989"/>
    </source>
</evidence>
<feature type="transmembrane region" description="Helical" evidence="7">
    <location>
        <begin position="230"/>
        <end position="250"/>
    </location>
</feature>
<organism evidence="8 9">
    <name type="scientific">Conexibacter stalactiti</name>
    <dbReference type="NCBI Taxonomy" id="1940611"/>
    <lineage>
        <taxon>Bacteria</taxon>
        <taxon>Bacillati</taxon>
        <taxon>Actinomycetota</taxon>
        <taxon>Thermoleophilia</taxon>
        <taxon>Solirubrobacterales</taxon>
        <taxon>Conexibacteraceae</taxon>
        <taxon>Conexibacter</taxon>
    </lineage>
</organism>
<sequence>MEESSDRHGSLTQERPAPSARSPLSSLTRSPAIGIVIATAILFAISPLLAADSLDRTSLLTMLPFAAVLAIAALGQTLVIQQGGIDLSVAGSISLASVIVTVHAGGDDGRIVSALLLVLAAALAVGLLNGALVSFLGIPPIVATLGVNSLLLGVVQQISGGSTGAAPDGLTDVALDRTLGIPNTVLIALPLIVAVYLVVKKTVVGRRFEAVGVSPRGSRAAGIAVPRHRFAAYVAASLAYALAGVMLAGYVKTPGISGGDAYLLQSVAAVVLGGTALTGGRGNVVASALGALFLSQLNQLVLSMGAPTAVQYLISGAIIAAGVGLRRVPLRRRRPAATRSGADAAGPTPAVAAATSTPPRRSAR</sequence>
<feature type="transmembrane region" description="Helical" evidence="7">
    <location>
        <begin position="179"/>
        <end position="199"/>
    </location>
</feature>
<keyword evidence="9" id="KW-1185">Reference proteome</keyword>
<evidence type="ECO:0000256" key="7">
    <source>
        <dbReference type="SAM" id="Phobius"/>
    </source>
</evidence>
<feature type="compositionally biased region" description="Low complexity" evidence="6">
    <location>
        <begin position="342"/>
        <end position="364"/>
    </location>
</feature>
<dbReference type="PANTHER" id="PTHR32196">
    <property type="entry name" value="ABC TRANSPORTER PERMEASE PROTEIN YPHD-RELATED-RELATED"/>
    <property type="match status" value="1"/>
</dbReference>
<reference evidence="9" key="1">
    <citation type="submission" date="2023-07" db="EMBL/GenBank/DDBJ databases">
        <title>Conexibacter stalactiti sp. nov., isolated from stalactites in a lava cave and emended description of the genus Conexibacter.</title>
        <authorList>
            <person name="Lee S.D."/>
        </authorList>
    </citation>
    <scope>NUCLEOTIDE SEQUENCE [LARGE SCALE GENOMIC DNA]</scope>
    <source>
        <strain evidence="9">KCTC 39840</strain>
    </source>
</reference>
<protein>
    <submittedName>
        <fullName evidence="8">ABC transporter permease</fullName>
    </submittedName>
</protein>
<comment type="subcellular location">
    <subcellularLocation>
        <location evidence="1">Cell membrane</location>
        <topology evidence="1">Multi-pass membrane protein</topology>
    </subcellularLocation>
</comment>
<feature type="transmembrane region" description="Helical" evidence="7">
    <location>
        <begin position="62"/>
        <end position="80"/>
    </location>
</feature>
<feature type="transmembrane region" description="Helical" evidence="7">
    <location>
        <begin position="111"/>
        <end position="133"/>
    </location>
</feature>
<reference evidence="8 9" key="2">
    <citation type="submission" date="2023-10" db="EMBL/GenBank/DDBJ databases">
        <authorList>
            <person name="Han X.F."/>
        </authorList>
    </citation>
    <scope>NUCLEOTIDE SEQUENCE [LARGE SCALE GENOMIC DNA]</scope>
    <source>
        <strain evidence="8 9">KCTC 39840</strain>
    </source>
</reference>
<dbReference type="Pfam" id="PF02653">
    <property type="entry name" value="BPD_transp_2"/>
    <property type="match status" value="1"/>
</dbReference>
<evidence type="ECO:0000313" key="8">
    <source>
        <dbReference type="EMBL" id="MDW5596546.1"/>
    </source>
</evidence>
<proteinExistence type="predicted"/>
<comment type="caution">
    <text evidence="8">The sequence shown here is derived from an EMBL/GenBank/DDBJ whole genome shotgun (WGS) entry which is preliminary data.</text>
</comment>
<feature type="region of interest" description="Disordered" evidence="6">
    <location>
        <begin position="332"/>
        <end position="364"/>
    </location>
</feature>
<feature type="compositionally biased region" description="Low complexity" evidence="6">
    <location>
        <begin position="15"/>
        <end position="26"/>
    </location>
</feature>
<keyword evidence="5 7" id="KW-0472">Membrane</keyword>
<accession>A0ABU4HTD5</accession>
<evidence type="ECO:0000256" key="1">
    <source>
        <dbReference type="ARBA" id="ARBA00004651"/>
    </source>
</evidence>
<dbReference type="InterPro" id="IPR001851">
    <property type="entry name" value="ABC_transp_permease"/>
</dbReference>
<evidence type="ECO:0000313" key="9">
    <source>
        <dbReference type="Proteomes" id="UP001284601"/>
    </source>
</evidence>